<feature type="region of interest" description="Disordered" evidence="1">
    <location>
        <begin position="1"/>
        <end position="24"/>
    </location>
</feature>
<sequence>MAAVTIKKSEISSHSVDSVTARREARRRKILENAESRLKKLTGVEQKSNVTIDDFRPIKYECHDTSLTQTNDNDDSLSYNGILPTQASGSTNLGSNISPELMQNGLRHPSKSTLIEKSSYKLLRYFVIAFFANVLLIFSNGAFGRNANEIGCNMIFVPFVGYEFVNFFINRENNTGNSILRLLLIFNMKSETLKMIILYIQYLTQFTQDLFVYFFMFIVANQMLKLAFCLR</sequence>
<evidence type="ECO:0000313" key="4">
    <source>
        <dbReference type="Proteomes" id="UP001431783"/>
    </source>
</evidence>
<evidence type="ECO:0000313" key="3">
    <source>
        <dbReference type="EMBL" id="KAK9883469.1"/>
    </source>
</evidence>
<feature type="transmembrane region" description="Helical" evidence="2">
    <location>
        <begin position="122"/>
        <end position="144"/>
    </location>
</feature>
<keyword evidence="4" id="KW-1185">Reference proteome</keyword>
<keyword evidence="2" id="KW-0472">Membrane</keyword>
<keyword evidence="2" id="KW-0812">Transmembrane</keyword>
<keyword evidence="2" id="KW-1133">Transmembrane helix</keyword>
<gene>
    <name evidence="3" type="ORF">WA026_001646</name>
</gene>
<dbReference type="Proteomes" id="UP001431783">
    <property type="component" value="Unassembled WGS sequence"/>
</dbReference>
<dbReference type="AlphaFoldDB" id="A0AAW1UV72"/>
<proteinExistence type="predicted"/>
<evidence type="ECO:0000256" key="1">
    <source>
        <dbReference type="SAM" id="MobiDB-lite"/>
    </source>
</evidence>
<evidence type="ECO:0000256" key="2">
    <source>
        <dbReference type="SAM" id="Phobius"/>
    </source>
</evidence>
<name>A0AAW1UV72_9CUCU</name>
<reference evidence="3 4" key="1">
    <citation type="submission" date="2023-03" db="EMBL/GenBank/DDBJ databases">
        <title>Genome insight into feeding habits of ladybird beetles.</title>
        <authorList>
            <person name="Li H.-S."/>
            <person name="Huang Y.-H."/>
            <person name="Pang H."/>
        </authorList>
    </citation>
    <scope>NUCLEOTIDE SEQUENCE [LARGE SCALE GENOMIC DNA]</scope>
    <source>
        <strain evidence="3">SYSU_2023b</strain>
        <tissue evidence="3">Whole body</tissue>
    </source>
</reference>
<accession>A0AAW1UV72</accession>
<dbReference type="EMBL" id="JARQZJ010000091">
    <property type="protein sequence ID" value="KAK9883469.1"/>
    <property type="molecule type" value="Genomic_DNA"/>
</dbReference>
<organism evidence="3 4">
    <name type="scientific">Henosepilachna vigintioctopunctata</name>
    <dbReference type="NCBI Taxonomy" id="420089"/>
    <lineage>
        <taxon>Eukaryota</taxon>
        <taxon>Metazoa</taxon>
        <taxon>Ecdysozoa</taxon>
        <taxon>Arthropoda</taxon>
        <taxon>Hexapoda</taxon>
        <taxon>Insecta</taxon>
        <taxon>Pterygota</taxon>
        <taxon>Neoptera</taxon>
        <taxon>Endopterygota</taxon>
        <taxon>Coleoptera</taxon>
        <taxon>Polyphaga</taxon>
        <taxon>Cucujiformia</taxon>
        <taxon>Coccinelloidea</taxon>
        <taxon>Coccinellidae</taxon>
        <taxon>Epilachninae</taxon>
        <taxon>Epilachnini</taxon>
        <taxon>Henosepilachna</taxon>
    </lineage>
</organism>
<protein>
    <submittedName>
        <fullName evidence="3">Uncharacterized protein</fullName>
    </submittedName>
</protein>
<comment type="caution">
    <text evidence="3">The sequence shown here is derived from an EMBL/GenBank/DDBJ whole genome shotgun (WGS) entry which is preliminary data.</text>
</comment>